<evidence type="ECO:0000313" key="1">
    <source>
        <dbReference type="EMBL" id="CAH0025623.1"/>
    </source>
</evidence>
<keyword evidence="2" id="KW-1185">Reference proteome</keyword>
<proteinExistence type="predicted"/>
<protein>
    <submittedName>
        <fullName evidence="1">Uncharacterized protein</fullName>
    </submittedName>
</protein>
<name>A0A9N9VIA0_9HYPO</name>
<organism evidence="1 2">
    <name type="scientific">Clonostachys rhizophaga</name>
    <dbReference type="NCBI Taxonomy" id="160324"/>
    <lineage>
        <taxon>Eukaryota</taxon>
        <taxon>Fungi</taxon>
        <taxon>Dikarya</taxon>
        <taxon>Ascomycota</taxon>
        <taxon>Pezizomycotina</taxon>
        <taxon>Sordariomycetes</taxon>
        <taxon>Hypocreomycetidae</taxon>
        <taxon>Hypocreales</taxon>
        <taxon>Bionectriaceae</taxon>
        <taxon>Clonostachys</taxon>
    </lineage>
</organism>
<comment type="caution">
    <text evidence="1">The sequence shown here is derived from an EMBL/GenBank/DDBJ whole genome shotgun (WGS) entry which is preliminary data.</text>
</comment>
<dbReference type="AlphaFoldDB" id="A0A9N9VIA0"/>
<gene>
    <name evidence="1" type="ORF">CRHIZ90672A_00016729</name>
</gene>
<dbReference type="EMBL" id="CABFNQ020000713">
    <property type="protein sequence ID" value="CAH0025623.1"/>
    <property type="molecule type" value="Genomic_DNA"/>
</dbReference>
<evidence type="ECO:0000313" key="2">
    <source>
        <dbReference type="Proteomes" id="UP000696573"/>
    </source>
</evidence>
<dbReference type="Proteomes" id="UP000696573">
    <property type="component" value="Unassembled WGS sequence"/>
</dbReference>
<sequence length="161" mass="17459">MAGELSAEAAEADMKAAELGLGMEAGMAAWHAIWDKLVGSEKDAFKRKMDACDGAYKTLQPVLTDWNTWLMTHCPDCQSFGTTRAGGVTISMFQAFEVAPALTTATRTVNAPGLSPLTEKLEELCNKMLQESNAIASDFTEMRAKDLKDHKAELEGVLKTL</sequence>
<reference evidence="1" key="1">
    <citation type="submission" date="2021-10" db="EMBL/GenBank/DDBJ databases">
        <authorList>
            <person name="Piombo E."/>
        </authorList>
    </citation>
    <scope>NUCLEOTIDE SEQUENCE</scope>
</reference>
<accession>A0A9N9VIA0</accession>